<evidence type="ECO:0000313" key="2">
    <source>
        <dbReference type="Proteomes" id="UP001057580"/>
    </source>
</evidence>
<keyword evidence="2" id="KW-1185">Reference proteome</keyword>
<reference evidence="1" key="1">
    <citation type="submission" date="2022-09" db="EMBL/GenBank/DDBJ databases">
        <title>Diverse halophilic archaea isolated from saline environments.</title>
        <authorList>
            <person name="Cui H.-L."/>
        </authorList>
    </citation>
    <scope>NUCLEOTIDE SEQUENCE</scope>
    <source>
        <strain evidence="1">ZS-35-S2</strain>
    </source>
</reference>
<accession>A0A9E7UCT1</accession>
<name>A0A9E7UCT1_9EURY</name>
<dbReference type="AlphaFoldDB" id="A0A9E7UCT1"/>
<organism evidence="1 2">
    <name type="scientific">Salinirubellus salinus</name>
    <dbReference type="NCBI Taxonomy" id="1364945"/>
    <lineage>
        <taxon>Archaea</taxon>
        <taxon>Methanobacteriati</taxon>
        <taxon>Methanobacteriota</taxon>
        <taxon>Stenosarchaea group</taxon>
        <taxon>Halobacteria</taxon>
        <taxon>Halobacteriales</taxon>
        <taxon>Natronomonadaceae</taxon>
        <taxon>Salinirubellus</taxon>
    </lineage>
</organism>
<evidence type="ECO:0000313" key="1">
    <source>
        <dbReference type="EMBL" id="UWM56612.1"/>
    </source>
</evidence>
<protein>
    <submittedName>
        <fullName evidence="1">Uncharacterized protein</fullName>
    </submittedName>
</protein>
<dbReference type="KEGG" id="ssai:N0B31_10025"/>
<dbReference type="EMBL" id="CP104003">
    <property type="protein sequence ID" value="UWM56612.1"/>
    <property type="molecule type" value="Genomic_DNA"/>
</dbReference>
<sequence length="167" mass="17857">MQAGRLAATLTVAVVLVTSLLSGPLVGAADLSPAPEVDDSFGPGQGSMNVTVHSVPDEARLVQSDFGAGAYFLRLDSADVTLSNVVGQPILVYKLRVSGLVFVSSRNTFVTEADEGRMTVPFAEDTVQRERVNESVEEYPAEIVVGVLANDEERVVHRTNVTVEVKR</sequence>
<dbReference type="Proteomes" id="UP001057580">
    <property type="component" value="Chromosome"/>
</dbReference>
<gene>
    <name evidence="1" type="ORF">N0B31_10025</name>
</gene>
<proteinExistence type="predicted"/>
<dbReference type="GeneID" id="74942761"/>
<dbReference type="RefSeq" id="WP_260643726.1">
    <property type="nucleotide sequence ID" value="NZ_CP104003.1"/>
</dbReference>